<sequence length="63" mass="7675">MNQIEYIRDNFVGFEFITLNSTKEGLKLYRRYEFEELESDINFAIEKNDLECIQMYLPLDLEE</sequence>
<dbReference type="AlphaFoldDB" id="A0A1I6HP18"/>
<name>A0A1I6HP18_9FIRM</name>
<evidence type="ECO:0000313" key="2">
    <source>
        <dbReference type="Proteomes" id="UP000199659"/>
    </source>
</evidence>
<evidence type="ECO:0000313" key="1">
    <source>
        <dbReference type="EMBL" id="SFR56195.1"/>
    </source>
</evidence>
<organism evidence="1 2">
    <name type="scientific">Anaeromicropila populeti</name>
    <dbReference type="NCBI Taxonomy" id="37658"/>
    <lineage>
        <taxon>Bacteria</taxon>
        <taxon>Bacillati</taxon>
        <taxon>Bacillota</taxon>
        <taxon>Clostridia</taxon>
        <taxon>Lachnospirales</taxon>
        <taxon>Lachnospiraceae</taxon>
        <taxon>Anaeromicropila</taxon>
    </lineage>
</organism>
<dbReference type="EMBL" id="FOYZ01000001">
    <property type="protein sequence ID" value="SFR56195.1"/>
    <property type="molecule type" value="Genomic_DNA"/>
</dbReference>
<keyword evidence="2" id="KW-1185">Reference proteome</keyword>
<proteinExistence type="predicted"/>
<dbReference type="STRING" id="37658.SAMN05661086_00137"/>
<protein>
    <submittedName>
        <fullName evidence="1">Uncharacterized protein</fullName>
    </submittedName>
</protein>
<gene>
    <name evidence="1" type="ORF">SAMN05661086_00137</name>
</gene>
<dbReference type="RefSeq" id="WP_092558769.1">
    <property type="nucleotide sequence ID" value="NZ_FOYZ01000001.1"/>
</dbReference>
<dbReference type="Proteomes" id="UP000199659">
    <property type="component" value="Unassembled WGS sequence"/>
</dbReference>
<accession>A0A1I6HP18</accession>
<reference evidence="1 2" key="1">
    <citation type="submission" date="2016-10" db="EMBL/GenBank/DDBJ databases">
        <authorList>
            <person name="de Groot N.N."/>
        </authorList>
    </citation>
    <scope>NUCLEOTIDE SEQUENCE [LARGE SCALE GENOMIC DNA]</scope>
    <source>
        <strain evidence="1 2">743A</strain>
    </source>
</reference>
<dbReference type="OrthoDB" id="1863236at2"/>